<feature type="domain" description="Acyl-CoA thioesterase-like N-terminal HotDog" evidence="3">
    <location>
        <begin position="20"/>
        <end position="103"/>
    </location>
</feature>
<keyword evidence="2" id="KW-0378">Hydrolase</keyword>
<dbReference type="InterPro" id="IPR049449">
    <property type="entry name" value="TesB_ACOT8-like_N"/>
</dbReference>
<dbReference type="InterPro" id="IPR003703">
    <property type="entry name" value="Acyl_CoA_thio"/>
</dbReference>
<evidence type="ECO:0000313" key="6">
    <source>
        <dbReference type="Proteomes" id="UP000185639"/>
    </source>
</evidence>
<dbReference type="PANTHER" id="PTHR11066">
    <property type="entry name" value="ACYL-COA THIOESTERASE"/>
    <property type="match status" value="1"/>
</dbReference>
<accession>A0A1N7N8J5</accession>
<evidence type="ECO:0000313" key="5">
    <source>
        <dbReference type="EMBL" id="SIS94578.1"/>
    </source>
</evidence>
<dbReference type="GO" id="GO:0005829">
    <property type="term" value="C:cytosol"/>
    <property type="evidence" value="ECO:0007669"/>
    <property type="project" value="TreeGrafter"/>
</dbReference>
<dbReference type="GO" id="GO:0009062">
    <property type="term" value="P:fatty acid catabolic process"/>
    <property type="evidence" value="ECO:0007669"/>
    <property type="project" value="TreeGrafter"/>
</dbReference>
<organism evidence="5 6">
    <name type="scientific">Thalassolituus maritimus</name>
    <dbReference type="NCBI Taxonomy" id="484498"/>
    <lineage>
        <taxon>Bacteria</taxon>
        <taxon>Pseudomonadati</taxon>
        <taxon>Pseudomonadota</taxon>
        <taxon>Gammaproteobacteria</taxon>
        <taxon>Oceanospirillales</taxon>
        <taxon>Oceanospirillaceae</taxon>
        <taxon>Thalassolituus</taxon>
    </lineage>
</organism>
<dbReference type="Pfam" id="PF13622">
    <property type="entry name" value="4HBT_3"/>
    <property type="match status" value="1"/>
</dbReference>
<proteinExistence type="inferred from homology"/>
<dbReference type="AlphaFoldDB" id="A0A1N7N8J5"/>
<sequence>MTSFDHYYQALLNGEMPAVDATWGQGKTTFGGMSAALALAALERDYPQTAPLRSLSIHFCGALTTEQPYDIATRELRAGRSVSHLQAEVIQNEDCATVVSACYGKARESDVIVHADKREPGEPGSGTRLGYIQGVTPEFVRHIDFSYVSGGLPFSNSKDNHIHGWMRFNDCTGPLTEAHLVALIDSWPPATLQKLKSVAPCASITWSLELLDSPSAPSTGGEALQANDWLYYEVDIAEAHGGYAHTTARIFRADGSLLALSRQLVVVYDKRS</sequence>
<dbReference type="InterPro" id="IPR042171">
    <property type="entry name" value="Acyl-CoA_hotdog"/>
</dbReference>
<comment type="similarity">
    <text evidence="1">Belongs to the C/M/P thioester hydrolase family.</text>
</comment>
<name>A0A1N7N8J5_9GAMM</name>
<dbReference type="EMBL" id="FTOH01000006">
    <property type="protein sequence ID" value="SIS94578.1"/>
    <property type="molecule type" value="Genomic_DNA"/>
</dbReference>
<dbReference type="Proteomes" id="UP000185639">
    <property type="component" value="Unassembled WGS sequence"/>
</dbReference>
<dbReference type="SUPFAM" id="SSF54637">
    <property type="entry name" value="Thioesterase/thiol ester dehydrase-isomerase"/>
    <property type="match status" value="2"/>
</dbReference>
<gene>
    <name evidence="5" type="ORF">SAMN05421686_106248</name>
</gene>
<protein>
    <submittedName>
        <fullName evidence="5">Acyl-CoA thioesterase</fullName>
    </submittedName>
</protein>
<dbReference type="InterPro" id="IPR029069">
    <property type="entry name" value="HotDog_dom_sf"/>
</dbReference>
<evidence type="ECO:0000259" key="4">
    <source>
        <dbReference type="Pfam" id="PF20789"/>
    </source>
</evidence>
<feature type="domain" description="Acyl-CoA thioesterase-like C-terminal" evidence="4">
    <location>
        <begin position="130"/>
        <end position="267"/>
    </location>
</feature>
<reference evidence="6" key="1">
    <citation type="submission" date="2017-01" db="EMBL/GenBank/DDBJ databases">
        <authorList>
            <person name="Varghese N."/>
            <person name="Submissions S."/>
        </authorList>
    </citation>
    <scope>NUCLEOTIDE SEQUENCE [LARGE SCALE GENOMIC DNA]</scope>
    <source>
        <strain evidence="6">DSM 24913</strain>
    </source>
</reference>
<dbReference type="Pfam" id="PF20789">
    <property type="entry name" value="4HBT_3C"/>
    <property type="match status" value="1"/>
</dbReference>
<keyword evidence="6" id="KW-1185">Reference proteome</keyword>
<dbReference type="RefSeq" id="WP_076516165.1">
    <property type="nucleotide sequence ID" value="NZ_FTOH01000006.1"/>
</dbReference>
<dbReference type="GO" id="GO:0047617">
    <property type="term" value="F:fatty acyl-CoA hydrolase activity"/>
    <property type="evidence" value="ECO:0007669"/>
    <property type="project" value="InterPro"/>
</dbReference>
<dbReference type="STRING" id="484498.SAMN05421686_106248"/>
<evidence type="ECO:0000256" key="2">
    <source>
        <dbReference type="ARBA" id="ARBA00022801"/>
    </source>
</evidence>
<dbReference type="PANTHER" id="PTHR11066:SF34">
    <property type="entry name" value="ACYL-COENZYME A THIOESTERASE 8"/>
    <property type="match status" value="1"/>
</dbReference>
<dbReference type="GO" id="GO:0006637">
    <property type="term" value="P:acyl-CoA metabolic process"/>
    <property type="evidence" value="ECO:0007669"/>
    <property type="project" value="InterPro"/>
</dbReference>
<evidence type="ECO:0000256" key="1">
    <source>
        <dbReference type="ARBA" id="ARBA00006538"/>
    </source>
</evidence>
<dbReference type="Gene3D" id="2.40.160.210">
    <property type="entry name" value="Acyl-CoA thioesterase, double hotdog domain"/>
    <property type="match status" value="1"/>
</dbReference>
<evidence type="ECO:0000259" key="3">
    <source>
        <dbReference type="Pfam" id="PF13622"/>
    </source>
</evidence>
<dbReference type="OrthoDB" id="7059210at2"/>
<dbReference type="InterPro" id="IPR049450">
    <property type="entry name" value="ACOT8-like_C"/>
</dbReference>